<evidence type="ECO:0000313" key="2">
    <source>
        <dbReference type="Proteomes" id="UP000304148"/>
    </source>
</evidence>
<protein>
    <submittedName>
        <fullName evidence="1">Uncharacterized protein</fullName>
    </submittedName>
</protein>
<sequence>MIDIDELGKVIVSLQAGELFTTLFEQAVYNSFMPLFELAGETELSVLIQRKHGQYKARPLVGLHASY</sequence>
<dbReference type="AlphaFoldDB" id="A0A383RGX8"/>
<evidence type="ECO:0000313" key="1">
    <source>
        <dbReference type="EMBL" id="SYX86345.1"/>
    </source>
</evidence>
<reference evidence="2" key="1">
    <citation type="submission" date="2018-08" db="EMBL/GenBank/DDBJ databases">
        <authorList>
            <person name="Chevrot R."/>
        </authorList>
    </citation>
    <scope>NUCLEOTIDE SEQUENCE [LARGE SCALE GENOMIC DNA]</scope>
</reference>
<name>A0A383RGX8_PAEAL</name>
<gene>
    <name evidence="1" type="ORF">PBLR_14767</name>
</gene>
<accession>A0A383RGX8</accession>
<dbReference type="Proteomes" id="UP000304148">
    <property type="component" value="Chromosome"/>
</dbReference>
<organism evidence="1 2">
    <name type="scientific">Paenibacillus alvei</name>
    <name type="common">Bacillus alvei</name>
    <dbReference type="NCBI Taxonomy" id="44250"/>
    <lineage>
        <taxon>Bacteria</taxon>
        <taxon>Bacillati</taxon>
        <taxon>Bacillota</taxon>
        <taxon>Bacilli</taxon>
        <taxon>Bacillales</taxon>
        <taxon>Paenibacillaceae</taxon>
        <taxon>Paenibacillus</taxon>
    </lineage>
</organism>
<dbReference type="EMBL" id="LS992241">
    <property type="protein sequence ID" value="SYX86345.1"/>
    <property type="molecule type" value="Genomic_DNA"/>
</dbReference>
<proteinExistence type="predicted"/>